<proteinExistence type="predicted"/>
<dbReference type="EMBL" id="CP065050">
    <property type="protein sequence ID" value="QPI59741.1"/>
    <property type="molecule type" value="Genomic_DNA"/>
</dbReference>
<sequence length="398" mass="43010">MGLYESLIARAEQDGSRSPLAVDWYRTRLRVWAGDPGAHRHIASQHQLVEPTCPVPGPHPVADLHAVCDPDLIAGQRLGPRTGRRQAFTGEWYAEHSGSDGETVLVSEDTDKHPHTLVTPDFRSWAVVARETGSLGLLVSRTIRELVREAVVADGALMFHGAAAQRPDGRGVFLAGASSSGKTSSALWLGRWGGRLVGTDRTFLAPTGTGWLAVGLPVSTRLGAGSVEALGILGAVRDRVPVRAINPFRTGAGAVPVHRPEPGTPMNKVWLSNGEVREILGSPFTAATRVDTLVVLERATCAEPRVERLEAMDAAAALRPHLLVPDPDYRSRWLARDASPESAERALSCLSELLRDHTVVRLRWDPSLHCDARLPELLSEMDSVATRSSAAVERMARP</sequence>
<gene>
    <name evidence="1" type="ORF">I1A49_36965</name>
</gene>
<dbReference type="SUPFAM" id="SSF53795">
    <property type="entry name" value="PEP carboxykinase-like"/>
    <property type="match status" value="1"/>
</dbReference>
<name>A0ABX6WIF5_STRMQ</name>
<evidence type="ECO:0000313" key="2">
    <source>
        <dbReference type="Proteomes" id="UP000663421"/>
    </source>
</evidence>
<reference evidence="1 2" key="1">
    <citation type="submission" date="2020-11" db="EMBL/GenBank/DDBJ databases">
        <title>Complete genome sequence unveiled secondary metabolic potentials in Streptomyces solisilvae HNM0141.</title>
        <authorList>
            <person name="Huang X."/>
        </authorList>
    </citation>
    <scope>NUCLEOTIDE SEQUENCE [LARGE SCALE GENOMIC DNA]</scope>
    <source>
        <strain evidence="1 2">HNM0141</strain>
    </source>
</reference>
<organism evidence="1 2">
    <name type="scientific">Streptomyces malaysiensis</name>
    <dbReference type="NCBI Taxonomy" id="92644"/>
    <lineage>
        <taxon>Bacteria</taxon>
        <taxon>Bacillati</taxon>
        <taxon>Actinomycetota</taxon>
        <taxon>Actinomycetes</taxon>
        <taxon>Kitasatosporales</taxon>
        <taxon>Streptomycetaceae</taxon>
        <taxon>Streptomyces</taxon>
        <taxon>Streptomyces violaceusniger group</taxon>
    </lineage>
</organism>
<accession>A0ABX6WIF5</accession>
<dbReference type="Gene3D" id="3.40.50.300">
    <property type="entry name" value="P-loop containing nucleotide triphosphate hydrolases"/>
    <property type="match status" value="1"/>
</dbReference>
<keyword evidence="2" id="KW-1185">Reference proteome</keyword>
<evidence type="ECO:0008006" key="3">
    <source>
        <dbReference type="Google" id="ProtNLM"/>
    </source>
</evidence>
<evidence type="ECO:0000313" key="1">
    <source>
        <dbReference type="EMBL" id="QPI59741.1"/>
    </source>
</evidence>
<protein>
    <recommendedName>
        <fullName evidence="3">PqqD family peptide modification chaperone</fullName>
    </recommendedName>
</protein>
<dbReference type="Proteomes" id="UP000663421">
    <property type="component" value="Chromosome"/>
</dbReference>
<dbReference type="InterPro" id="IPR027417">
    <property type="entry name" value="P-loop_NTPase"/>
</dbReference>